<evidence type="ECO:0000256" key="9">
    <source>
        <dbReference type="ARBA" id="ARBA00022777"/>
    </source>
</evidence>
<dbReference type="GO" id="GO:0003919">
    <property type="term" value="F:FMN adenylyltransferase activity"/>
    <property type="evidence" value="ECO:0007669"/>
    <property type="project" value="UniProtKB-UniRule"/>
</dbReference>
<evidence type="ECO:0000256" key="2">
    <source>
        <dbReference type="ARBA" id="ARBA00004726"/>
    </source>
</evidence>
<dbReference type="InterPro" id="IPR023468">
    <property type="entry name" value="Riboflavin_kinase"/>
</dbReference>
<evidence type="ECO:0000313" key="18">
    <source>
        <dbReference type="Proteomes" id="UP001056539"/>
    </source>
</evidence>
<comment type="catalytic activity">
    <reaction evidence="13 15">
        <text>riboflavin + ATP = FMN + ADP + H(+)</text>
        <dbReference type="Rhea" id="RHEA:14357"/>
        <dbReference type="ChEBI" id="CHEBI:15378"/>
        <dbReference type="ChEBI" id="CHEBI:30616"/>
        <dbReference type="ChEBI" id="CHEBI:57986"/>
        <dbReference type="ChEBI" id="CHEBI:58210"/>
        <dbReference type="ChEBI" id="CHEBI:456216"/>
        <dbReference type="EC" id="2.7.1.26"/>
    </reaction>
</comment>
<dbReference type="SUPFAM" id="SSF82114">
    <property type="entry name" value="Riboflavin kinase-like"/>
    <property type="match status" value="1"/>
</dbReference>
<evidence type="ECO:0000256" key="12">
    <source>
        <dbReference type="ARBA" id="ARBA00023268"/>
    </source>
</evidence>
<keyword evidence="9 15" id="KW-0418">Kinase</keyword>
<dbReference type="NCBIfam" id="TIGR00083">
    <property type="entry name" value="ribF"/>
    <property type="match status" value="1"/>
</dbReference>
<accession>A0AAX3BD60</accession>
<dbReference type="Pfam" id="PF06574">
    <property type="entry name" value="FAD_syn"/>
    <property type="match status" value="1"/>
</dbReference>
<keyword evidence="8 15" id="KW-0547">Nucleotide-binding</keyword>
<dbReference type="PANTHER" id="PTHR22749">
    <property type="entry name" value="RIBOFLAVIN KINASE/FMN ADENYLYLTRANSFERASE"/>
    <property type="match status" value="1"/>
</dbReference>
<feature type="domain" description="Riboflavin kinase" evidence="16">
    <location>
        <begin position="176"/>
        <end position="298"/>
    </location>
</feature>
<organism evidence="17 18">
    <name type="scientific">Thermospira aquatica</name>
    <dbReference type="NCBI Taxonomy" id="2828656"/>
    <lineage>
        <taxon>Bacteria</taxon>
        <taxon>Pseudomonadati</taxon>
        <taxon>Spirochaetota</taxon>
        <taxon>Spirochaetia</taxon>
        <taxon>Brevinematales</taxon>
        <taxon>Thermospiraceae</taxon>
        <taxon>Thermospira</taxon>
    </lineage>
</organism>
<keyword evidence="11 15" id="KW-0067">ATP-binding</keyword>
<evidence type="ECO:0000256" key="1">
    <source>
        <dbReference type="ARBA" id="ARBA00002121"/>
    </source>
</evidence>
<dbReference type="KEGG" id="taqu:KDW03_12040"/>
<dbReference type="EC" id="2.7.7.2" evidence="15"/>
<protein>
    <recommendedName>
        <fullName evidence="15">Riboflavin biosynthesis protein</fullName>
    </recommendedName>
    <domain>
        <recommendedName>
            <fullName evidence="15">Riboflavin kinase</fullName>
            <ecNumber evidence="15">2.7.1.26</ecNumber>
        </recommendedName>
        <alternativeName>
            <fullName evidence="15">Flavokinase</fullName>
        </alternativeName>
    </domain>
    <domain>
        <recommendedName>
            <fullName evidence="15">FMN adenylyltransferase</fullName>
            <ecNumber evidence="15">2.7.7.2</ecNumber>
        </recommendedName>
        <alternativeName>
            <fullName evidence="15">FAD pyrophosphorylase</fullName>
        </alternativeName>
        <alternativeName>
            <fullName evidence="15">FAD synthase</fullName>
        </alternativeName>
    </domain>
</protein>
<evidence type="ECO:0000256" key="13">
    <source>
        <dbReference type="ARBA" id="ARBA00047880"/>
    </source>
</evidence>
<keyword evidence="4 15" id="KW-0285">Flavoprotein</keyword>
<evidence type="ECO:0000256" key="14">
    <source>
        <dbReference type="ARBA" id="ARBA00049494"/>
    </source>
</evidence>
<dbReference type="GO" id="GO:0006747">
    <property type="term" value="P:FAD biosynthetic process"/>
    <property type="evidence" value="ECO:0007669"/>
    <property type="project" value="UniProtKB-UniRule"/>
</dbReference>
<evidence type="ECO:0000256" key="4">
    <source>
        <dbReference type="ARBA" id="ARBA00022630"/>
    </source>
</evidence>
<dbReference type="Gene3D" id="2.40.30.30">
    <property type="entry name" value="Riboflavin kinase-like"/>
    <property type="match status" value="1"/>
</dbReference>
<dbReference type="InterPro" id="IPR002606">
    <property type="entry name" value="Riboflavin_kinase_bac"/>
</dbReference>
<reference evidence="17" key="2">
    <citation type="submission" date="2022-06" db="EMBL/GenBank/DDBJ databases">
        <title>Thermospira aquatica gen. nov., sp. nov.</title>
        <authorList>
            <person name="Ben Ali Gam Z."/>
            <person name="Labat M."/>
        </authorList>
    </citation>
    <scope>NUCLEOTIDE SEQUENCE</scope>
    <source>
        <strain evidence="17">F1F22</strain>
    </source>
</reference>
<comment type="similarity">
    <text evidence="15">Belongs to the ribF family.</text>
</comment>
<evidence type="ECO:0000256" key="15">
    <source>
        <dbReference type="PIRNR" id="PIRNR004491"/>
    </source>
</evidence>
<evidence type="ECO:0000256" key="11">
    <source>
        <dbReference type="ARBA" id="ARBA00022840"/>
    </source>
</evidence>
<evidence type="ECO:0000256" key="7">
    <source>
        <dbReference type="ARBA" id="ARBA00022695"/>
    </source>
</evidence>
<keyword evidence="10 15" id="KW-0274">FAD</keyword>
<reference evidence="17" key="1">
    <citation type="submission" date="2021-04" db="EMBL/GenBank/DDBJ databases">
        <authorList>
            <person name="Postec A."/>
        </authorList>
    </citation>
    <scope>NUCLEOTIDE SEQUENCE</scope>
    <source>
        <strain evidence="17">F1F22</strain>
    </source>
</reference>
<gene>
    <name evidence="17" type="ORF">KDW03_12040</name>
</gene>
<dbReference type="InterPro" id="IPR014729">
    <property type="entry name" value="Rossmann-like_a/b/a_fold"/>
</dbReference>
<dbReference type="EC" id="2.7.1.26" evidence="15"/>
<comment type="pathway">
    <text evidence="3 15">Cofactor biosynthesis; FMN biosynthesis; FMN from riboflavin (ATP route): step 1/1.</text>
</comment>
<comment type="pathway">
    <text evidence="2 15">Cofactor biosynthesis; FAD biosynthesis; FAD from FMN: step 1/1.</text>
</comment>
<dbReference type="GO" id="GO:0009231">
    <property type="term" value="P:riboflavin biosynthetic process"/>
    <property type="evidence" value="ECO:0007669"/>
    <property type="project" value="InterPro"/>
</dbReference>
<dbReference type="GO" id="GO:0009398">
    <property type="term" value="P:FMN biosynthetic process"/>
    <property type="evidence" value="ECO:0007669"/>
    <property type="project" value="UniProtKB-UniRule"/>
</dbReference>
<dbReference type="PANTHER" id="PTHR22749:SF6">
    <property type="entry name" value="RIBOFLAVIN KINASE"/>
    <property type="match status" value="1"/>
</dbReference>
<keyword evidence="6 15" id="KW-0808">Transferase</keyword>
<dbReference type="InterPro" id="IPR015865">
    <property type="entry name" value="Riboflavin_kinase_bac/euk"/>
</dbReference>
<keyword evidence="12" id="KW-0511">Multifunctional enzyme</keyword>
<dbReference type="NCBIfam" id="NF004162">
    <property type="entry name" value="PRK05627.1-5"/>
    <property type="match status" value="1"/>
</dbReference>
<dbReference type="Proteomes" id="UP001056539">
    <property type="component" value="Chromosome"/>
</dbReference>
<dbReference type="SMART" id="SM00904">
    <property type="entry name" value="Flavokinase"/>
    <property type="match status" value="1"/>
</dbReference>
<dbReference type="Pfam" id="PF01687">
    <property type="entry name" value="Flavokinase"/>
    <property type="match status" value="1"/>
</dbReference>
<evidence type="ECO:0000313" key="17">
    <source>
        <dbReference type="EMBL" id="URA10191.1"/>
    </source>
</evidence>
<keyword evidence="7 15" id="KW-0548">Nucleotidyltransferase</keyword>
<dbReference type="EMBL" id="CP073355">
    <property type="protein sequence ID" value="URA10191.1"/>
    <property type="molecule type" value="Genomic_DNA"/>
</dbReference>
<dbReference type="CDD" id="cd02064">
    <property type="entry name" value="FAD_synthetase_N"/>
    <property type="match status" value="1"/>
</dbReference>
<dbReference type="InterPro" id="IPR023465">
    <property type="entry name" value="Riboflavin_kinase_dom_sf"/>
</dbReference>
<dbReference type="RefSeq" id="WP_271435323.1">
    <property type="nucleotide sequence ID" value="NZ_CP073355.1"/>
</dbReference>
<comment type="function">
    <text evidence="1">Catalyzes the phosphorylation of riboflavin to FMN followed by the adenylation of FMN to FAD.</text>
</comment>
<evidence type="ECO:0000256" key="10">
    <source>
        <dbReference type="ARBA" id="ARBA00022827"/>
    </source>
</evidence>
<keyword evidence="18" id="KW-1185">Reference proteome</keyword>
<dbReference type="SUPFAM" id="SSF52374">
    <property type="entry name" value="Nucleotidylyl transferase"/>
    <property type="match status" value="1"/>
</dbReference>
<dbReference type="Gene3D" id="3.40.50.620">
    <property type="entry name" value="HUPs"/>
    <property type="match status" value="1"/>
</dbReference>
<dbReference type="GO" id="GO:0008531">
    <property type="term" value="F:riboflavin kinase activity"/>
    <property type="evidence" value="ECO:0007669"/>
    <property type="project" value="UniProtKB-UniRule"/>
</dbReference>
<dbReference type="InterPro" id="IPR015864">
    <property type="entry name" value="FAD_synthase"/>
</dbReference>
<evidence type="ECO:0000256" key="6">
    <source>
        <dbReference type="ARBA" id="ARBA00022679"/>
    </source>
</evidence>
<dbReference type="GO" id="GO:0005524">
    <property type="term" value="F:ATP binding"/>
    <property type="evidence" value="ECO:0007669"/>
    <property type="project" value="UniProtKB-UniRule"/>
</dbReference>
<evidence type="ECO:0000256" key="3">
    <source>
        <dbReference type="ARBA" id="ARBA00005201"/>
    </source>
</evidence>
<keyword evidence="5 15" id="KW-0288">FMN</keyword>
<dbReference type="AlphaFoldDB" id="A0AAX3BD60"/>
<evidence type="ECO:0000259" key="16">
    <source>
        <dbReference type="SMART" id="SM00904"/>
    </source>
</evidence>
<proteinExistence type="inferred from homology"/>
<sequence length="316" mass="36394">MKIVSHIDELPVLTNPAVTIGNFDGVHLGHQRIFREVMRRRGPKVVISFDRPTGFWLGKPDYRGEILPLETKWRIFERFGFEYAVRLSFQEIHSLLALEFVLQLVHRMKDPLVIVGEDFHFGRDRTGNIHLLREWQNRYGYRLKVVSFVKKAKDVVSSTAIRHAVAAGDMELAAKLLGRAYVYQGKVFEGDKIGQKIGFPTINIAVGTQVIPKEGVYASWTLTEDGWHPSMSYVGYRPTVHGKDLRMESHVLSGIPVVGKTVACAFVKKIRDEKTFHNLEELKKMLYNDRVKVLWTLRFYSIKKTLKGLEDRSLWL</sequence>
<name>A0AAX3BD60_9SPIR</name>
<dbReference type="PIRSF" id="PIRSF004491">
    <property type="entry name" value="FAD_Synth"/>
    <property type="match status" value="1"/>
</dbReference>
<evidence type="ECO:0000256" key="8">
    <source>
        <dbReference type="ARBA" id="ARBA00022741"/>
    </source>
</evidence>
<comment type="catalytic activity">
    <reaction evidence="14 15">
        <text>FMN + ATP + H(+) = FAD + diphosphate</text>
        <dbReference type="Rhea" id="RHEA:17237"/>
        <dbReference type="ChEBI" id="CHEBI:15378"/>
        <dbReference type="ChEBI" id="CHEBI:30616"/>
        <dbReference type="ChEBI" id="CHEBI:33019"/>
        <dbReference type="ChEBI" id="CHEBI:57692"/>
        <dbReference type="ChEBI" id="CHEBI:58210"/>
        <dbReference type="EC" id="2.7.7.2"/>
    </reaction>
</comment>
<evidence type="ECO:0000256" key="5">
    <source>
        <dbReference type="ARBA" id="ARBA00022643"/>
    </source>
</evidence>